<dbReference type="EMBL" id="SMGK01000001">
    <property type="protein sequence ID" value="TCK75618.1"/>
    <property type="molecule type" value="Genomic_DNA"/>
</dbReference>
<dbReference type="SUPFAM" id="SSF89550">
    <property type="entry name" value="PHP domain-like"/>
    <property type="match status" value="1"/>
</dbReference>
<keyword evidence="2" id="KW-1185">Reference proteome</keyword>
<dbReference type="InterPro" id="IPR016195">
    <property type="entry name" value="Pol/histidinol_Pase-like"/>
</dbReference>
<evidence type="ECO:0008006" key="3">
    <source>
        <dbReference type="Google" id="ProtNLM"/>
    </source>
</evidence>
<proteinExistence type="predicted"/>
<reference evidence="1 2" key="1">
    <citation type="submission" date="2019-03" db="EMBL/GenBank/DDBJ databases">
        <title>Genomic Encyclopedia of Type Strains, Phase IV (KMG-IV): sequencing the most valuable type-strain genomes for metagenomic binning, comparative biology and taxonomic classification.</title>
        <authorList>
            <person name="Goeker M."/>
        </authorList>
    </citation>
    <scope>NUCLEOTIDE SEQUENCE [LARGE SCALE GENOMIC DNA]</scope>
    <source>
        <strain evidence="1 2">DSM 103428</strain>
    </source>
</reference>
<dbReference type="Gene3D" id="3.20.20.140">
    <property type="entry name" value="Metal-dependent hydrolases"/>
    <property type="match status" value="1"/>
</dbReference>
<dbReference type="Proteomes" id="UP000295210">
    <property type="component" value="Unassembled WGS sequence"/>
</dbReference>
<dbReference type="OrthoDB" id="102997at2"/>
<dbReference type="AlphaFoldDB" id="A0A4R1LAX9"/>
<evidence type="ECO:0000313" key="2">
    <source>
        <dbReference type="Proteomes" id="UP000295210"/>
    </source>
</evidence>
<sequence>MAANQVSCIWKNPNITRDYRTGVSLHSHTNHSNEKLQFIPAFAEKWSPMRRALEHLCTKSAIPVDFGRAYWTPPLSPRHALEVETKQFEDGLGLAALVSITDHDSIKAPAALQMSAETDGVPLSMEWSVPFRGNVFHLGIQNLPPERAQAIADELNACTTAACEEHASDLLSMLHGMPDVLIVFNHPLWDMAGWGTDRHAAAIDQFIERNQGMLHALELNGMRKWTENRYVMPLAERWKLPLISGGDRHACEPSASVNLTNAQSFAEFVHEVRREKLSHVLFMAQYAEPMCVRVTHSVLDVIREYPNYPEGWRRWDDRVFHPDRNGVPVPLSSMWTKPPEYINRVMAFVRLAENTTIQKGLRRIYPGDAELHPSEVVS</sequence>
<evidence type="ECO:0000313" key="1">
    <source>
        <dbReference type="EMBL" id="TCK75618.1"/>
    </source>
</evidence>
<dbReference type="RefSeq" id="WP_131991514.1">
    <property type="nucleotide sequence ID" value="NZ_SMGK01000001.1"/>
</dbReference>
<protein>
    <recommendedName>
        <fullName evidence="3">Histidinol phosphatase-like PHP family hydrolase</fullName>
    </recommendedName>
</protein>
<accession>A0A4R1LAX9</accession>
<comment type="caution">
    <text evidence="1">The sequence shown here is derived from an EMBL/GenBank/DDBJ whole genome shotgun (WGS) entry which is preliminary data.</text>
</comment>
<organism evidence="1 2">
    <name type="scientific">Acidipila rosea</name>
    <dbReference type="NCBI Taxonomy" id="768535"/>
    <lineage>
        <taxon>Bacteria</taxon>
        <taxon>Pseudomonadati</taxon>
        <taxon>Acidobacteriota</taxon>
        <taxon>Terriglobia</taxon>
        <taxon>Terriglobales</taxon>
        <taxon>Acidobacteriaceae</taxon>
        <taxon>Acidipila</taxon>
    </lineage>
</organism>
<name>A0A4R1LAX9_9BACT</name>
<gene>
    <name evidence="1" type="ORF">C7378_0604</name>
</gene>